<reference evidence="2 3" key="1">
    <citation type="journal article" date="2019" name="Int. J. Syst. Evol. Microbiol.">
        <title>The Global Catalogue of Microorganisms (GCM) 10K type strain sequencing project: providing services to taxonomists for standard genome sequencing and annotation.</title>
        <authorList>
            <consortium name="The Broad Institute Genomics Platform"/>
            <consortium name="The Broad Institute Genome Sequencing Center for Infectious Disease"/>
            <person name="Wu L."/>
            <person name="Ma J."/>
        </authorList>
    </citation>
    <scope>NUCLEOTIDE SEQUENCE [LARGE SCALE GENOMIC DNA]</scope>
    <source>
        <strain evidence="2 3">JCM 3272</strain>
    </source>
</reference>
<protein>
    <submittedName>
        <fullName evidence="2">Uncharacterized protein</fullName>
    </submittedName>
</protein>
<proteinExistence type="predicted"/>
<feature type="transmembrane region" description="Helical" evidence="1">
    <location>
        <begin position="431"/>
        <end position="452"/>
    </location>
</feature>
<gene>
    <name evidence="2" type="ORF">GCM10010170_055470</name>
</gene>
<keyword evidence="1" id="KW-1133">Transmembrane helix</keyword>
<keyword evidence="1" id="KW-0812">Transmembrane</keyword>
<feature type="transmembrane region" description="Helical" evidence="1">
    <location>
        <begin position="25"/>
        <end position="43"/>
    </location>
</feature>
<feature type="transmembrane region" description="Helical" evidence="1">
    <location>
        <begin position="489"/>
        <end position="509"/>
    </location>
</feature>
<keyword evidence="3" id="KW-1185">Reference proteome</keyword>
<evidence type="ECO:0000256" key="1">
    <source>
        <dbReference type="SAM" id="Phobius"/>
    </source>
</evidence>
<accession>A0ABN3GT71</accession>
<organism evidence="2 3">
    <name type="scientific">Dactylosporangium salmoneum</name>
    <dbReference type="NCBI Taxonomy" id="53361"/>
    <lineage>
        <taxon>Bacteria</taxon>
        <taxon>Bacillati</taxon>
        <taxon>Actinomycetota</taxon>
        <taxon>Actinomycetes</taxon>
        <taxon>Micromonosporales</taxon>
        <taxon>Micromonosporaceae</taxon>
        <taxon>Dactylosporangium</taxon>
    </lineage>
</organism>
<feature type="transmembrane region" description="Helical" evidence="1">
    <location>
        <begin position="273"/>
        <end position="293"/>
    </location>
</feature>
<feature type="transmembrane region" description="Helical" evidence="1">
    <location>
        <begin position="464"/>
        <end position="482"/>
    </location>
</feature>
<evidence type="ECO:0000313" key="3">
    <source>
        <dbReference type="Proteomes" id="UP001501444"/>
    </source>
</evidence>
<feature type="transmembrane region" description="Helical" evidence="1">
    <location>
        <begin position="73"/>
        <end position="94"/>
    </location>
</feature>
<feature type="transmembrane region" description="Helical" evidence="1">
    <location>
        <begin position="406"/>
        <end position="424"/>
    </location>
</feature>
<feature type="transmembrane region" description="Helical" evidence="1">
    <location>
        <begin position="329"/>
        <end position="355"/>
    </location>
</feature>
<feature type="transmembrane region" description="Helical" evidence="1">
    <location>
        <begin position="137"/>
        <end position="156"/>
    </location>
</feature>
<feature type="transmembrane region" description="Helical" evidence="1">
    <location>
        <begin position="49"/>
        <end position="66"/>
    </location>
</feature>
<dbReference type="Proteomes" id="UP001501444">
    <property type="component" value="Unassembled WGS sequence"/>
</dbReference>
<keyword evidence="1" id="KW-0472">Membrane</keyword>
<feature type="transmembrane region" description="Helical" evidence="1">
    <location>
        <begin position="100"/>
        <end position="117"/>
    </location>
</feature>
<feature type="transmembrane region" description="Helical" evidence="1">
    <location>
        <begin position="367"/>
        <end position="386"/>
    </location>
</feature>
<name>A0ABN3GT71_9ACTN</name>
<feature type="transmembrane region" description="Helical" evidence="1">
    <location>
        <begin position="241"/>
        <end position="261"/>
    </location>
</feature>
<comment type="caution">
    <text evidence="2">The sequence shown here is derived from an EMBL/GenBank/DDBJ whole genome shotgun (WGS) entry which is preliminary data.</text>
</comment>
<sequence>MVTVTHPSTADSVESPAGRRRGAEVARVLVALALAWLVPLAAHPLRLDALLPLLVLAGTMAIQRGATGLVDRFVVACAQLFGAACVFGLGTTLWPGHLHPTLVTGVALSVLVIIAGATGRMRFDVRHLRKIRRPADILLAVAVAGVSLVALVPYAARDLGGRLGLPLAGEDIARHYLLYDAIGRTGGYLFMRPSALRPYVPDEELNGIANYPQGLHFAYAVLGRFVSSTTGDISADAAVDVMMWLLIGTFLLLALAVLWAVRRLAGPGTSPARLLPVLLLAGAWLVLGDPVTVLSRGYPNELAGLACAAVLTAIVVRPLTRVGEQTATVALLLVGLSFSYPLFLPFGGLAALWWIRRARLWRFWWGWLTAALVALVAAVGPLTAATASSGSQLLLNGTARVVDRPATVGLLVLAVVAVLVRRGLRAPSHRAALFALAVAAGMAGGLGLYQTVTLGHPVYYFDKLLHLLIVVCLCALGGLVRFAPGLGVALRVAVALPIVAALAVAGGEWHTAPVAPGVKLALGKDRGSPEAARDALLMTRMFPGGGAVSVDLMGSPWRNWSATLGAAALQHNYRYFPAWSGLLYPGAAGRASTMDDLDRLVRESPVPVRFFVHDPEASLLVVDGSNPRRPNVKPGQPLPVAFGDPAAPTNVAAARALAAKYPTKVQVVYATPANP</sequence>
<evidence type="ECO:0000313" key="2">
    <source>
        <dbReference type="EMBL" id="GAA2360537.1"/>
    </source>
</evidence>
<dbReference type="EMBL" id="BAAARV010000048">
    <property type="protein sequence ID" value="GAA2360537.1"/>
    <property type="molecule type" value="Genomic_DNA"/>
</dbReference>